<dbReference type="EMBL" id="BAAAFO010000004">
    <property type="protein sequence ID" value="GAA0260188.1"/>
    <property type="molecule type" value="Genomic_DNA"/>
</dbReference>
<dbReference type="Proteomes" id="UP001500657">
    <property type="component" value="Unassembled WGS sequence"/>
</dbReference>
<organism evidence="1 2">
    <name type="scientific">Rhodanobacter caeni</name>
    <dbReference type="NCBI Taxonomy" id="657654"/>
    <lineage>
        <taxon>Bacteria</taxon>
        <taxon>Pseudomonadati</taxon>
        <taxon>Pseudomonadota</taxon>
        <taxon>Gammaproteobacteria</taxon>
        <taxon>Lysobacterales</taxon>
        <taxon>Rhodanobacteraceae</taxon>
        <taxon>Rhodanobacter</taxon>
    </lineage>
</organism>
<protein>
    <recommendedName>
        <fullName evidence="3">Inovirus Gp2 family protein</fullName>
    </recommendedName>
</protein>
<comment type="caution">
    <text evidence="1">The sequence shown here is derived from an EMBL/GenBank/DDBJ whole genome shotgun (WGS) entry which is preliminary data.</text>
</comment>
<evidence type="ECO:0000313" key="2">
    <source>
        <dbReference type="Proteomes" id="UP001500657"/>
    </source>
</evidence>
<name>A0ABP3EH09_9GAMM</name>
<reference evidence="2" key="1">
    <citation type="journal article" date="2019" name="Int. J. Syst. Evol. Microbiol.">
        <title>The Global Catalogue of Microorganisms (GCM) 10K type strain sequencing project: providing services to taxonomists for standard genome sequencing and annotation.</title>
        <authorList>
            <consortium name="The Broad Institute Genomics Platform"/>
            <consortium name="The Broad Institute Genome Sequencing Center for Infectious Disease"/>
            <person name="Wu L."/>
            <person name="Ma J."/>
        </authorList>
    </citation>
    <scope>NUCLEOTIDE SEQUENCE [LARGE SCALE GENOMIC DNA]</scope>
    <source>
        <strain evidence="2">JCM 16242</strain>
    </source>
</reference>
<sequence length="413" mass="47048">MDKHMGKNIVNCDTVSDEHIERAIEKGERQHAHIAKGMWHTTDGKAVVTEDLDWQMYLRVFERAAKRLTTGGGAMVVPFKSVRGMAHKLSALGNDVRLLCVNALPLVERAEQGFHMKGHSFRKADGTIAGLAEGEPYTFIHAIPNPHITVMIRACMQIAEKLSDFHPGEWADVNEPKIRNAFVQAARFVKRVCNSRRFRTVVLNHERSERKNLKSCWAYAGSLFEKYSKLLVLRIDLYIHPDSHAWSESDRAEWCVSQYLRALRENRLIEPDVKGWIVKREGGFRRGIHFHLMVFLDGHKHQEGHVYSQQLGEAWTSRFSEGKGTFFNCWVLRKKYEHNALGVVRISDRVMLTGLLIALAYMTKEDCALETGRSRNLRRGIIESSDGPKPGAPRKTENDLSVLKSVFSDSPFA</sequence>
<accession>A0ABP3EH09</accession>
<keyword evidence="2" id="KW-1185">Reference proteome</keyword>
<dbReference type="RefSeq" id="WP_056602749.1">
    <property type="nucleotide sequence ID" value="NZ_BAAAFO010000004.1"/>
</dbReference>
<evidence type="ECO:0000313" key="1">
    <source>
        <dbReference type="EMBL" id="GAA0260188.1"/>
    </source>
</evidence>
<proteinExistence type="predicted"/>
<evidence type="ECO:0008006" key="3">
    <source>
        <dbReference type="Google" id="ProtNLM"/>
    </source>
</evidence>
<gene>
    <name evidence="1" type="ORF">GCM10009126_27010</name>
</gene>